<gene>
    <name evidence="1" type="ORF">GWK47_026106</name>
</gene>
<dbReference type="EMBL" id="JACEEZ010025720">
    <property type="protein sequence ID" value="KAG0698157.1"/>
    <property type="molecule type" value="Genomic_DNA"/>
</dbReference>
<accession>A0A8J8WMU7</accession>
<sequence length="287" mass="32596">MSGTKIPDPLKWRLVEGLYQHGARDLAALNTALPEWGPDKLKHHVKCFKMATKRRADKAQQKVGAEAFMKQWLTHTHNIHTLQTKHKPPKRGRRGRKVCQDHTYLLSKMMMYVSEAEDHPAPSSSSDPDYKEIYRYLSQVLRGQEPCAVGQGSAAKVAEMLKRVASAANSGRNKIMLDTHLHARVVNNHIPETGTLEQESQEAASENCPLFEDMVRAETDEEEELKNLREDDAYFEYKKQKLTAKCTERQLALAASLKGIPGFNPYDVAPILQLKPKDIAWQALWKK</sequence>
<organism evidence="1 2">
    <name type="scientific">Chionoecetes opilio</name>
    <name type="common">Atlantic snow crab</name>
    <name type="synonym">Cancer opilio</name>
    <dbReference type="NCBI Taxonomy" id="41210"/>
    <lineage>
        <taxon>Eukaryota</taxon>
        <taxon>Metazoa</taxon>
        <taxon>Ecdysozoa</taxon>
        <taxon>Arthropoda</taxon>
        <taxon>Crustacea</taxon>
        <taxon>Multicrustacea</taxon>
        <taxon>Malacostraca</taxon>
        <taxon>Eumalacostraca</taxon>
        <taxon>Eucarida</taxon>
        <taxon>Decapoda</taxon>
        <taxon>Pleocyemata</taxon>
        <taxon>Brachyura</taxon>
        <taxon>Eubrachyura</taxon>
        <taxon>Majoidea</taxon>
        <taxon>Majidae</taxon>
        <taxon>Chionoecetes</taxon>
    </lineage>
</organism>
<name>A0A8J8WMU7_CHIOP</name>
<proteinExistence type="predicted"/>
<comment type="caution">
    <text evidence="1">The sequence shown here is derived from an EMBL/GenBank/DDBJ whole genome shotgun (WGS) entry which is preliminary data.</text>
</comment>
<dbReference type="AlphaFoldDB" id="A0A8J8WMU7"/>
<reference evidence="1" key="1">
    <citation type="submission" date="2020-07" db="EMBL/GenBank/DDBJ databases">
        <title>The High-quality genome of the commercially important snow crab, Chionoecetes opilio.</title>
        <authorList>
            <person name="Jeong J.-H."/>
            <person name="Ryu S."/>
        </authorList>
    </citation>
    <scope>NUCLEOTIDE SEQUENCE</scope>
    <source>
        <strain evidence="1">MADBK_172401_WGS</strain>
        <tissue evidence="1">Digestive gland</tissue>
    </source>
</reference>
<dbReference type="Proteomes" id="UP000770661">
    <property type="component" value="Unassembled WGS sequence"/>
</dbReference>
<dbReference type="OrthoDB" id="6363451at2759"/>
<keyword evidence="2" id="KW-1185">Reference proteome</keyword>
<protein>
    <submittedName>
        <fullName evidence="1">Uncharacterized protein</fullName>
    </submittedName>
</protein>
<evidence type="ECO:0000313" key="2">
    <source>
        <dbReference type="Proteomes" id="UP000770661"/>
    </source>
</evidence>
<evidence type="ECO:0000313" key="1">
    <source>
        <dbReference type="EMBL" id="KAG0698157.1"/>
    </source>
</evidence>